<dbReference type="PROSITE" id="PS00028">
    <property type="entry name" value="ZINC_FINGER_C2H2_1"/>
    <property type="match status" value="1"/>
</dbReference>
<name>A0AAE1HPY6_9NEOP</name>
<comment type="caution">
    <text evidence="4">The sequence shown here is derived from an EMBL/GenBank/DDBJ whole genome shotgun (WGS) entry which is preliminary data.</text>
</comment>
<evidence type="ECO:0000256" key="1">
    <source>
        <dbReference type="PROSITE-ProRule" id="PRU00042"/>
    </source>
</evidence>
<keyword evidence="1" id="KW-0863">Zinc-finger</keyword>
<evidence type="ECO:0000259" key="3">
    <source>
        <dbReference type="PROSITE" id="PS50157"/>
    </source>
</evidence>
<feature type="compositionally biased region" description="Basic residues" evidence="2">
    <location>
        <begin position="122"/>
        <end position="132"/>
    </location>
</feature>
<keyword evidence="1" id="KW-0862">Zinc</keyword>
<dbReference type="EMBL" id="JAHWGI010001226">
    <property type="protein sequence ID" value="KAK3925302.1"/>
    <property type="molecule type" value="Genomic_DNA"/>
</dbReference>
<sequence>MLPVDVDAHRKGDLVKKKMRAAQVQAEVELNMRREESANNQAEEPVDDYWAALDQQVEQQSSMRSGQDVAGDFVVMEDDEELLPDDDSIFENLVNDSLDVSSDAIVDDSFSSILNESLPVTPKHKSTPRKATKPSAPAQPAPLSQPEDVPGPSSPRRSSRLALLSGSSSPARPSRAAARSASPCPPPAPQASAKNKSDKSCASTSKKGKELSTKARIKCPECPSTLANEKTYAVHKKMHSLKRSLTKAAKRDDIFEQLPNLLTDTMERLLKDPSIGEFSVKVKDVATCVRNSLRCYEECHEELFKFLADNLYPLISNAQAVFSSSLSSVIYIGVNKLLNCSEFMKSFSKHIIGLLDEQFEVTCEIINFFVGSCMFELSKLFIIYITKKIHGSTANDEVRRKRSTDKIDSSTFLQLCYHIGGSVVKGYLYKGSKYMVTSSRWAAFVSVLKNNFVKSEAIGNVCADNVTEFTREKDRGGLTHISQEALDWFVVLFDLLMSLEGNDGSLPENVISENVLGDSTILCLWDVLVGSDLDEDSSLDFLMQMADSCKLIVMKGIMSRRLNDTFKKAYDSMALRSRLAEHH</sequence>
<dbReference type="GO" id="GO:0008270">
    <property type="term" value="F:zinc ion binding"/>
    <property type="evidence" value="ECO:0007669"/>
    <property type="project" value="UniProtKB-KW"/>
</dbReference>
<reference evidence="4" key="2">
    <citation type="journal article" date="2023" name="BMC Genomics">
        <title>Pest status, molecular evolution, and epigenetic factors derived from the genome assembly of Frankliniella fusca, a thysanopteran phytovirus vector.</title>
        <authorList>
            <person name="Catto M.A."/>
            <person name="Labadie P.E."/>
            <person name="Jacobson A.L."/>
            <person name="Kennedy G.G."/>
            <person name="Srinivasan R."/>
            <person name="Hunt B.G."/>
        </authorList>
    </citation>
    <scope>NUCLEOTIDE SEQUENCE</scope>
    <source>
        <strain evidence="4">PL_HMW_Pooled</strain>
    </source>
</reference>
<feature type="compositionally biased region" description="Low complexity" evidence="2">
    <location>
        <begin position="154"/>
        <end position="182"/>
    </location>
</feature>
<proteinExistence type="predicted"/>
<organism evidence="4 5">
    <name type="scientific">Frankliniella fusca</name>
    <dbReference type="NCBI Taxonomy" id="407009"/>
    <lineage>
        <taxon>Eukaryota</taxon>
        <taxon>Metazoa</taxon>
        <taxon>Ecdysozoa</taxon>
        <taxon>Arthropoda</taxon>
        <taxon>Hexapoda</taxon>
        <taxon>Insecta</taxon>
        <taxon>Pterygota</taxon>
        <taxon>Neoptera</taxon>
        <taxon>Paraneoptera</taxon>
        <taxon>Thysanoptera</taxon>
        <taxon>Terebrantia</taxon>
        <taxon>Thripoidea</taxon>
        <taxon>Thripidae</taxon>
        <taxon>Frankliniella</taxon>
    </lineage>
</organism>
<keyword evidence="5" id="KW-1185">Reference proteome</keyword>
<feature type="region of interest" description="Disordered" evidence="2">
    <location>
        <begin position="117"/>
        <end position="207"/>
    </location>
</feature>
<evidence type="ECO:0000256" key="2">
    <source>
        <dbReference type="SAM" id="MobiDB-lite"/>
    </source>
</evidence>
<feature type="compositionally biased region" description="Low complexity" evidence="2">
    <location>
        <begin position="134"/>
        <end position="146"/>
    </location>
</feature>
<feature type="domain" description="C2H2-type" evidence="3">
    <location>
        <begin position="217"/>
        <end position="244"/>
    </location>
</feature>
<dbReference type="PROSITE" id="PS50157">
    <property type="entry name" value="ZINC_FINGER_C2H2_2"/>
    <property type="match status" value="1"/>
</dbReference>
<dbReference type="AlphaFoldDB" id="A0AAE1HPY6"/>
<keyword evidence="1" id="KW-0479">Metal-binding</keyword>
<reference evidence="4" key="1">
    <citation type="submission" date="2021-07" db="EMBL/GenBank/DDBJ databases">
        <authorList>
            <person name="Catto M.A."/>
            <person name="Jacobson A."/>
            <person name="Kennedy G."/>
            <person name="Labadie P."/>
            <person name="Hunt B.G."/>
            <person name="Srinivasan R."/>
        </authorList>
    </citation>
    <scope>NUCLEOTIDE SEQUENCE</scope>
    <source>
        <strain evidence="4">PL_HMW_Pooled</strain>
        <tissue evidence="4">Head</tissue>
    </source>
</reference>
<evidence type="ECO:0000313" key="4">
    <source>
        <dbReference type="EMBL" id="KAK3925302.1"/>
    </source>
</evidence>
<evidence type="ECO:0000313" key="5">
    <source>
        <dbReference type="Proteomes" id="UP001219518"/>
    </source>
</evidence>
<protein>
    <submittedName>
        <fullName evidence="4">Levansucrase</fullName>
    </submittedName>
</protein>
<gene>
    <name evidence="4" type="ORF">KUF71_013509</name>
</gene>
<dbReference type="Proteomes" id="UP001219518">
    <property type="component" value="Unassembled WGS sequence"/>
</dbReference>
<dbReference type="InterPro" id="IPR013087">
    <property type="entry name" value="Znf_C2H2_type"/>
</dbReference>
<accession>A0AAE1HPY6</accession>